<dbReference type="InterPro" id="IPR029069">
    <property type="entry name" value="HotDog_dom_sf"/>
</dbReference>
<dbReference type="Pfam" id="PF22818">
    <property type="entry name" value="ApeI-like"/>
    <property type="match status" value="1"/>
</dbReference>
<sequence length="121" mass="13737">MLINNLYTILQFEHQEKIEVSAQINVSHPIFKGHFPSMPILPGVCMVQLVKELIEEVHPHQTLLTHAGNIKFLSVINPEINDKVKVTIEIRNSDTNTITFTSSISQDQTIVFKFTGQLQNI</sequence>
<dbReference type="Gene3D" id="3.10.129.10">
    <property type="entry name" value="Hotdog Thioesterase"/>
    <property type="match status" value="1"/>
</dbReference>
<evidence type="ECO:0000313" key="2">
    <source>
        <dbReference type="EMBL" id="MDJ1485761.1"/>
    </source>
</evidence>
<dbReference type="EMBL" id="JASJOS010000023">
    <property type="protein sequence ID" value="MDJ1485761.1"/>
    <property type="molecule type" value="Genomic_DNA"/>
</dbReference>
<dbReference type="AlphaFoldDB" id="A0AAE3UAQ0"/>
<comment type="caution">
    <text evidence="2">The sequence shown here is derived from an EMBL/GenBank/DDBJ whole genome shotgun (WGS) entry which is preliminary data.</text>
</comment>
<evidence type="ECO:0000313" key="3">
    <source>
        <dbReference type="Proteomes" id="UP001241110"/>
    </source>
</evidence>
<dbReference type="InterPro" id="IPR016962">
    <property type="entry name" value="Dehydrase_ECs4332_prd"/>
</dbReference>
<reference evidence="2" key="1">
    <citation type="submission" date="2023-05" db="EMBL/GenBank/DDBJ databases">
        <authorList>
            <person name="Zhang X."/>
        </authorList>
    </citation>
    <scope>NUCLEOTIDE SEQUENCE</scope>
    <source>
        <strain evidence="2">YF14B1</strain>
    </source>
</reference>
<organism evidence="2 3">
    <name type="scientific">Xanthocytophaga flava</name>
    <dbReference type="NCBI Taxonomy" id="3048013"/>
    <lineage>
        <taxon>Bacteria</taxon>
        <taxon>Pseudomonadati</taxon>
        <taxon>Bacteroidota</taxon>
        <taxon>Cytophagia</taxon>
        <taxon>Cytophagales</taxon>
        <taxon>Rhodocytophagaceae</taxon>
        <taxon>Xanthocytophaga</taxon>
    </lineage>
</organism>
<dbReference type="PIRSF" id="PIRSF030962">
    <property type="entry name" value="Dehydrase_ECs4332_prd"/>
    <property type="match status" value="1"/>
</dbReference>
<accession>A0AAE3UAQ0</accession>
<feature type="domain" description="ApeI dehydratase-like" evidence="1">
    <location>
        <begin position="13"/>
        <end position="108"/>
    </location>
</feature>
<protein>
    <submittedName>
        <fullName evidence="2">Hydroxymyristoyl-ACP dehydratase</fullName>
    </submittedName>
</protein>
<evidence type="ECO:0000259" key="1">
    <source>
        <dbReference type="Pfam" id="PF22818"/>
    </source>
</evidence>
<dbReference type="GO" id="GO:0016829">
    <property type="term" value="F:lyase activity"/>
    <property type="evidence" value="ECO:0007669"/>
    <property type="project" value="UniProtKB-KW"/>
</dbReference>
<gene>
    <name evidence="2" type="ORF">QNI16_35095</name>
</gene>
<name>A0AAE3UAQ0_9BACT</name>
<proteinExistence type="predicted"/>
<dbReference type="SUPFAM" id="SSF54637">
    <property type="entry name" value="Thioesterase/thiol ester dehydrase-isomerase"/>
    <property type="match status" value="1"/>
</dbReference>
<dbReference type="Proteomes" id="UP001241110">
    <property type="component" value="Unassembled WGS sequence"/>
</dbReference>
<dbReference type="RefSeq" id="WP_313988742.1">
    <property type="nucleotide sequence ID" value="NZ_JASJOS010000023.1"/>
</dbReference>
<dbReference type="InterPro" id="IPR054545">
    <property type="entry name" value="ApeI-like"/>
</dbReference>